<proteinExistence type="predicted"/>
<organism evidence="3 4">
    <name type="scientific">Hassallia byssoidea VB512170</name>
    <dbReference type="NCBI Taxonomy" id="1304833"/>
    <lineage>
        <taxon>Bacteria</taxon>
        <taxon>Bacillati</taxon>
        <taxon>Cyanobacteriota</taxon>
        <taxon>Cyanophyceae</taxon>
        <taxon>Nostocales</taxon>
        <taxon>Tolypothrichaceae</taxon>
        <taxon>Hassallia</taxon>
    </lineage>
</organism>
<dbReference type="InterPro" id="IPR050491">
    <property type="entry name" value="AmpC-like"/>
</dbReference>
<accession>A0A846HA44</accession>
<dbReference type="InterPro" id="IPR012338">
    <property type="entry name" value="Beta-lactam/transpept-like"/>
</dbReference>
<name>A0A846HA44_9CYAN</name>
<dbReference type="InterPro" id="IPR001466">
    <property type="entry name" value="Beta-lactam-related"/>
</dbReference>
<dbReference type="Gene3D" id="3.40.710.10">
    <property type="entry name" value="DD-peptidase/beta-lactamase superfamily"/>
    <property type="match status" value="1"/>
</dbReference>
<comment type="caution">
    <text evidence="3">The sequence shown here is derived from an EMBL/GenBank/DDBJ whole genome shotgun (WGS) entry which is preliminary data.</text>
</comment>
<dbReference type="NCBIfam" id="TIGR02595">
    <property type="entry name" value="PEP_CTERM"/>
    <property type="match status" value="1"/>
</dbReference>
<dbReference type="Pfam" id="PF00144">
    <property type="entry name" value="Beta-lactamase"/>
    <property type="match status" value="1"/>
</dbReference>
<dbReference type="EMBL" id="JTCM02000036">
    <property type="protein sequence ID" value="NEU74212.1"/>
    <property type="molecule type" value="Genomic_DNA"/>
</dbReference>
<dbReference type="PANTHER" id="PTHR46825:SF7">
    <property type="entry name" value="D-ALANYL-D-ALANINE CARBOXYPEPTIDASE"/>
    <property type="match status" value="1"/>
</dbReference>
<evidence type="ECO:0000256" key="1">
    <source>
        <dbReference type="SAM" id="SignalP"/>
    </source>
</evidence>
<dbReference type="GO" id="GO:0016787">
    <property type="term" value="F:hydrolase activity"/>
    <property type="evidence" value="ECO:0007669"/>
    <property type="project" value="UniProtKB-KW"/>
</dbReference>
<keyword evidence="1" id="KW-0732">Signal</keyword>
<reference evidence="3 4" key="1">
    <citation type="journal article" date="2015" name="Genome Announc.">
        <title>Draft Genome Sequence of Cyanobacterium Hassallia byssoidea Strain VB512170, Isolated from Monuments in India.</title>
        <authorList>
            <person name="Singh D."/>
            <person name="Chandrababunaidu M.M."/>
            <person name="Panda A."/>
            <person name="Sen D."/>
            <person name="Bhattacharyya S."/>
            <person name="Adhikary S.P."/>
            <person name="Tripathy S."/>
        </authorList>
    </citation>
    <scope>NUCLEOTIDE SEQUENCE [LARGE SCALE GENOMIC DNA]</scope>
    <source>
        <strain evidence="3 4">VB512170</strain>
    </source>
</reference>
<evidence type="ECO:0000313" key="4">
    <source>
        <dbReference type="Proteomes" id="UP000031549"/>
    </source>
</evidence>
<dbReference type="SUPFAM" id="SSF56601">
    <property type="entry name" value="beta-lactamase/transpeptidase-like"/>
    <property type="match status" value="1"/>
</dbReference>
<keyword evidence="4" id="KW-1185">Reference proteome</keyword>
<dbReference type="InterPro" id="IPR013424">
    <property type="entry name" value="Ice-binding_C"/>
</dbReference>
<evidence type="ECO:0000313" key="3">
    <source>
        <dbReference type="EMBL" id="NEU74212.1"/>
    </source>
</evidence>
<dbReference type="Proteomes" id="UP000031549">
    <property type="component" value="Unassembled WGS sequence"/>
</dbReference>
<protein>
    <submittedName>
        <fullName evidence="3">Serine hydrolase</fullName>
    </submittedName>
</protein>
<sequence>MMNMRYLYQTAASLTIATTVLLGTAESATAASLVSTPSINSPASSTNDKLARKLQQTLDKTVKDNRITGATVGIIGTQKTWFGASGVSSLETKTAMRPQDRFPIGSTTKPFTAVTVLKLAEEGKLSLEDTLDKWLPASILDNIPDSKSITIRQLLNGTSGIYDILYGDDSPLQQEIPKNPTKQWTPEELVAYAYGKPRFAEELQGITCTPKYCYPNTGMILAGMIIEKATGSTFADVLRSRILNPLGMNNTFFAAQEQIPDGYVNGYLDYDNNGTLDNVTGVNLSFASTAGGIVSNTQDLTRFATALFGGELLSADSLNQMLDFQDIGVGDSLKYGLGLVSTEFEGIGKAWGHNGSVTGYGSQWWYFPDLGITYVDLQNQQPASDILSGILKSLLKEQSKPVPEPSAIAGLIMLGAAGIVLKRKRIFTQK</sequence>
<feature type="domain" description="Beta-lactamase-related" evidence="2">
    <location>
        <begin position="54"/>
        <end position="382"/>
    </location>
</feature>
<dbReference type="PANTHER" id="PTHR46825">
    <property type="entry name" value="D-ALANYL-D-ALANINE-CARBOXYPEPTIDASE/ENDOPEPTIDASE AMPH"/>
    <property type="match status" value="1"/>
</dbReference>
<evidence type="ECO:0000259" key="2">
    <source>
        <dbReference type="Pfam" id="PF00144"/>
    </source>
</evidence>
<keyword evidence="3" id="KW-0378">Hydrolase</keyword>
<feature type="chain" id="PRO_5033004745" evidence="1">
    <location>
        <begin position="31"/>
        <end position="430"/>
    </location>
</feature>
<feature type="signal peptide" evidence="1">
    <location>
        <begin position="1"/>
        <end position="30"/>
    </location>
</feature>
<gene>
    <name evidence="3" type="ORF">PI95_017000</name>
</gene>
<dbReference type="AlphaFoldDB" id="A0A846HA44"/>